<accession>A0A1M4EMB5</accession>
<evidence type="ECO:0000256" key="1">
    <source>
        <dbReference type="SAM" id="MobiDB-lite"/>
    </source>
</evidence>
<reference evidence="3" key="1">
    <citation type="submission" date="2016-04" db="EMBL/GenBank/DDBJ databases">
        <authorList>
            <person name="Evans L.H."/>
            <person name="Alamgir A."/>
            <person name="Owens N."/>
            <person name="Weber N.D."/>
            <person name="Virtaneva K."/>
            <person name="Barbian K."/>
            <person name="Babar A."/>
            <person name="Rosenke K."/>
        </authorList>
    </citation>
    <scope>NUCLEOTIDE SEQUENCE</scope>
    <source>
        <strain evidence="3">Nono1</strain>
    </source>
</reference>
<organism evidence="3">
    <name type="scientific">Nonomuraea gerenzanensis</name>
    <dbReference type="NCBI Taxonomy" id="93944"/>
    <lineage>
        <taxon>Bacteria</taxon>
        <taxon>Bacillati</taxon>
        <taxon>Actinomycetota</taxon>
        <taxon>Actinomycetes</taxon>
        <taxon>Streptosporangiales</taxon>
        <taxon>Streptosporangiaceae</taxon>
        <taxon>Nonomuraea</taxon>
    </lineage>
</organism>
<evidence type="ECO:0000256" key="2">
    <source>
        <dbReference type="SAM" id="SignalP"/>
    </source>
</evidence>
<dbReference type="RefSeq" id="WP_225268588.1">
    <property type="nucleotide sequence ID" value="NZ_CP084058.1"/>
</dbReference>
<keyword evidence="2" id="KW-0732">Signal</keyword>
<proteinExistence type="predicted"/>
<dbReference type="EMBL" id="LT559118">
    <property type="protein sequence ID" value="SBO99958.1"/>
    <property type="molecule type" value="Genomic_DNA"/>
</dbReference>
<dbReference type="InterPro" id="IPR006311">
    <property type="entry name" value="TAT_signal"/>
</dbReference>
<evidence type="ECO:0000313" key="3">
    <source>
        <dbReference type="EMBL" id="SBO99958.1"/>
    </source>
</evidence>
<feature type="signal peptide" evidence="2">
    <location>
        <begin position="1"/>
        <end position="23"/>
    </location>
</feature>
<sequence>MNPRRRPLLAGLVALATATAGCATSGATDGRPTTQAQADQQATTQADPQATAQTQADRQAEIETRSRQVMPFDLERTTHRFTKTGTGGEQTVTAKDPTDAQQVTLIRGHLSEEVKRFGQGDFGDPASIHGGEMPGLRELAAGHDRIDVRYTEATAGARITYTTSDASLIKALHAWFDAQVSDHGRHAEHG</sequence>
<name>A0A1M4EMB5_9ACTN</name>
<dbReference type="PROSITE" id="PS51318">
    <property type="entry name" value="TAT"/>
    <property type="match status" value="1"/>
</dbReference>
<gene>
    <name evidence="3" type="ORF">BN4615_P9474</name>
</gene>
<feature type="chain" id="PRO_5038567841" description="Aspartate carbamoyltransferase" evidence="2">
    <location>
        <begin position="24"/>
        <end position="190"/>
    </location>
</feature>
<feature type="region of interest" description="Disordered" evidence="1">
    <location>
        <begin position="24"/>
        <end position="49"/>
    </location>
</feature>
<protein>
    <recommendedName>
        <fullName evidence="4">Aspartate carbamoyltransferase</fullName>
    </recommendedName>
</protein>
<evidence type="ECO:0008006" key="4">
    <source>
        <dbReference type="Google" id="ProtNLM"/>
    </source>
</evidence>
<dbReference type="PROSITE" id="PS51257">
    <property type="entry name" value="PROKAR_LIPOPROTEIN"/>
    <property type="match status" value="1"/>
</dbReference>
<dbReference type="AlphaFoldDB" id="A0A1M4EMB5"/>